<proteinExistence type="predicted"/>
<organism evidence="2 3">
    <name type="scientific">Chlorella sorokiniana</name>
    <name type="common">Freshwater green alga</name>
    <dbReference type="NCBI Taxonomy" id="3076"/>
    <lineage>
        <taxon>Eukaryota</taxon>
        <taxon>Viridiplantae</taxon>
        <taxon>Chlorophyta</taxon>
        <taxon>core chlorophytes</taxon>
        <taxon>Trebouxiophyceae</taxon>
        <taxon>Chlorellales</taxon>
        <taxon>Chlorellaceae</taxon>
        <taxon>Chlorella clade</taxon>
        <taxon>Chlorella</taxon>
    </lineage>
</organism>
<feature type="compositionally biased region" description="Polar residues" evidence="1">
    <location>
        <begin position="342"/>
        <end position="353"/>
    </location>
</feature>
<accession>A0A2P6TZC1</accession>
<evidence type="ECO:0000313" key="2">
    <source>
        <dbReference type="EMBL" id="PRW59418.1"/>
    </source>
</evidence>
<reference evidence="2 3" key="1">
    <citation type="journal article" date="2018" name="Plant J.">
        <title>Genome sequences of Chlorella sorokiniana UTEX 1602 and Micractinium conductrix SAG 241.80: implications to maltose excretion by a green alga.</title>
        <authorList>
            <person name="Arriola M.B."/>
            <person name="Velmurugan N."/>
            <person name="Zhang Y."/>
            <person name="Plunkett M.H."/>
            <person name="Hondzo H."/>
            <person name="Barney B.M."/>
        </authorList>
    </citation>
    <scope>NUCLEOTIDE SEQUENCE [LARGE SCALE GENOMIC DNA]</scope>
    <source>
        <strain evidence="3">UTEX 1602</strain>
    </source>
</reference>
<keyword evidence="3" id="KW-1185">Reference proteome</keyword>
<comment type="caution">
    <text evidence="2">The sequence shown here is derived from an EMBL/GenBank/DDBJ whole genome shotgun (WGS) entry which is preliminary data.</text>
</comment>
<name>A0A2P6TZC1_CHLSO</name>
<dbReference type="EMBL" id="LHPG02000004">
    <property type="protein sequence ID" value="PRW59418.1"/>
    <property type="molecule type" value="Genomic_DNA"/>
</dbReference>
<sequence length="415" mass="42615">MASGSCVTPYELAVLVHAYLHSHGFRKTAASFKREGKPLFCAAGGTAPPPGVRSLLELLNDYVRLKEVEARRLALAGRNPLARRMLEALDLEAGQQQQVVTAEAAAAAAQQQQAAAAAAVVQQVQQPLHAFVPVQPSGGYAFGQPPAHLHPLDLAAAAPAAAGQQQQQHGGTPGRHRKGQPRKRQRLGDGGAADAAAAAAAAAAADGLGHPGMGSGGLFGDGGGSGAGWGSPLDILNQPLDAGGLEALLDDGPLQKAFAEHLAQHINTTVFGVHAPAPAAQGEAAQEAAAAAAGSAQPAAAAAEEDGGEGYLEHFMADPQMVLAELPTDPEVLQVLQQVVRPSTASPPHTRPTSRQQKAAAAAAQQQQQQSGEAQRQGAEAMARQLKAAMAEMDLPASRDQLLQELDELDDMDFA</sequence>
<feature type="compositionally biased region" description="Basic residues" evidence="1">
    <location>
        <begin position="174"/>
        <end position="185"/>
    </location>
</feature>
<evidence type="ECO:0000256" key="1">
    <source>
        <dbReference type="SAM" id="MobiDB-lite"/>
    </source>
</evidence>
<gene>
    <name evidence="2" type="ORF">C2E21_2639</name>
</gene>
<protein>
    <submittedName>
        <fullName evidence="2">TSC22 domain family 1-like isoform X2</fullName>
    </submittedName>
</protein>
<feature type="compositionally biased region" description="Low complexity" evidence="1">
    <location>
        <begin position="157"/>
        <end position="170"/>
    </location>
</feature>
<dbReference type="AlphaFoldDB" id="A0A2P6TZC1"/>
<dbReference type="OrthoDB" id="515729at2759"/>
<evidence type="ECO:0000313" key="3">
    <source>
        <dbReference type="Proteomes" id="UP000239899"/>
    </source>
</evidence>
<feature type="region of interest" description="Disordered" evidence="1">
    <location>
        <begin position="157"/>
        <end position="193"/>
    </location>
</feature>
<dbReference type="Proteomes" id="UP000239899">
    <property type="component" value="Unassembled WGS sequence"/>
</dbReference>
<dbReference type="PROSITE" id="PS50896">
    <property type="entry name" value="LISH"/>
    <property type="match status" value="1"/>
</dbReference>
<feature type="compositionally biased region" description="Low complexity" evidence="1">
    <location>
        <begin position="354"/>
        <end position="381"/>
    </location>
</feature>
<dbReference type="InterPro" id="IPR006594">
    <property type="entry name" value="LisH"/>
</dbReference>
<feature type="region of interest" description="Disordered" evidence="1">
    <location>
        <begin position="342"/>
        <end position="385"/>
    </location>
</feature>